<dbReference type="AlphaFoldDB" id="A0A2A9NCP9"/>
<dbReference type="Pfam" id="PF17667">
    <property type="entry name" value="Pkinase_fungal"/>
    <property type="match status" value="1"/>
</dbReference>
<dbReference type="Proteomes" id="UP000242287">
    <property type="component" value="Unassembled WGS sequence"/>
</dbReference>
<dbReference type="PANTHER" id="PTHR38248:SF2">
    <property type="entry name" value="FUNK1 11"/>
    <property type="match status" value="1"/>
</dbReference>
<dbReference type="OrthoDB" id="5569250at2759"/>
<evidence type="ECO:0000313" key="2">
    <source>
        <dbReference type="EMBL" id="PFH47094.1"/>
    </source>
</evidence>
<dbReference type="InterPro" id="IPR011009">
    <property type="entry name" value="Kinase-like_dom_sf"/>
</dbReference>
<dbReference type="SMART" id="SM00220">
    <property type="entry name" value="S_TKc"/>
    <property type="match status" value="1"/>
</dbReference>
<protein>
    <recommendedName>
        <fullName evidence="1">Protein kinase domain-containing protein</fullName>
    </recommendedName>
</protein>
<feature type="domain" description="Protein kinase" evidence="1">
    <location>
        <begin position="85"/>
        <end position="428"/>
    </location>
</feature>
<evidence type="ECO:0000259" key="1">
    <source>
        <dbReference type="PROSITE" id="PS50011"/>
    </source>
</evidence>
<accession>A0A2A9NCP9</accession>
<dbReference type="EMBL" id="KZ302134">
    <property type="protein sequence ID" value="PFH47094.1"/>
    <property type="molecule type" value="Genomic_DNA"/>
</dbReference>
<dbReference type="PROSITE" id="PS50011">
    <property type="entry name" value="PROTEIN_KINASE_DOM"/>
    <property type="match status" value="1"/>
</dbReference>
<dbReference type="Gene3D" id="1.10.510.10">
    <property type="entry name" value="Transferase(Phosphotransferase) domain 1"/>
    <property type="match status" value="1"/>
</dbReference>
<organism evidence="2 3">
    <name type="scientific">Amanita thiersii Skay4041</name>
    <dbReference type="NCBI Taxonomy" id="703135"/>
    <lineage>
        <taxon>Eukaryota</taxon>
        <taxon>Fungi</taxon>
        <taxon>Dikarya</taxon>
        <taxon>Basidiomycota</taxon>
        <taxon>Agaricomycotina</taxon>
        <taxon>Agaricomycetes</taxon>
        <taxon>Agaricomycetidae</taxon>
        <taxon>Agaricales</taxon>
        <taxon>Pluteineae</taxon>
        <taxon>Amanitaceae</taxon>
        <taxon>Amanita</taxon>
    </lineage>
</organism>
<dbReference type="GO" id="GO:0004672">
    <property type="term" value="F:protein kinase activity"/>
    <property type="evidence" value="ECO:0007669"/>
    <property type="project" value="InterPro"/>
</dbReference>
<sequence>MLSHGGLRNLNYALGLFELELLYYDHRSAYVQTTTINFKKDPDSLIALISCMNQFNNYQRWGYALIIDIPSRDSFYNRVYNKSHVRREPNVVKGLFNALKPKPNNNVVPTLGDIVSYQHALIGRGTCVVHIGHAAVLPGVIWNTDGWKVVMKLSFSPVTRTRECDIMQGIIDSAGNNRDILNHFPEIIHLETIVWDDAGLQVWLTQYIDELFAFKYERRKVEILSMDELHPITELTATQALAPMIRDVFTCYRWVYQVAHMMHRDISLNNLMYKTVGDIVHGVLADFDLAVKVGREDRASMSKQRTGTKPYMAGELLKPVPPKHMYRHDLESLFYVIVVLTTIYHEGQIIEEKHPIKDWFHAGSATLSQIKKAFFTEPIPWPTLHFERMRRWTGQLRILFSNGYRAKADHQQAVDDALLESIPAPPAFEDETFDGLINFAKFAKILDINVEA</sequence>
<reference evidence="2 3" key="1">
    <citation type="submission" date="2014-02" db="EMBL/GenBank/DDBJ databases">
        <title>Transposable element dynamics among asymbiotic and ectomycorrhizal Amanita fungi.</title>
        <authorList>
            <consortium name="DOE Joint Genome Institute"/>
            <person name="Hess J."/>
            <person name="Skrede I."/>
            <person name="Wolfe B."/>
            <person name="LaButti K."/>
            <person name="Ohm R.A."/>
            <person name="Grigoriev I.V."/>
            <person name="Pringle A."/>
        </authorList>
    </citation>
    <scope>NUCLEOTIDE SEQUENCE [LARGE SCALE GENOMIC DNA]</scope>
    <source>
        <strain evidence="2 3">SKay4041</strain>
    </source>
</reference>
<evidence type="ECO:0000313" key="3">
    <source>
        <dbReference type="Proteomes" id="UP000242287"/>
    </source>
</evidence>
<gene>
    <name evidence="2" type="ORF">AMATHDRAFT_7078</name>
</gene>
<proteinExistence type="predicted"/>
<dbReference type="GO" id="GO:0005524">
    <property type="term" value="F:ATP binding"/>
    <property type="evidence" value="ECO:0007669"/>
    <property type="project" value="InterPro"/>
</dbReference>
<name>A0A2A9NCP9_9AGAR</name>
<keyword evidence="3" id="KW-1185">Reference proteome</keyword>
<dbReference type="SUPFAM" id="SSF56112">
    <property type="entry name" value="Protein kinase-like (PK-like)"/>
    <property type="match status" value="1"/>
</dbReference>
<dbReference type="InterPro" id="IPR040976">
    <property type="entry name" value="Pkinase_fungal"/>
</dbReference>
<dbReference type="InterPro" id="IPR000719">
    <property type="entry name" value="Prot_kinase_dom"/>
</dbReference>
<dbReference type="PANTHER" id="PTHR38248">
    <property type="entry name" value="FUNK1 6"/>
    <property type="match status" value="1"/>
</dbReference>